<evidence type="ECO:0000256" key="1">
    <source>
        <dbReference type="ARBA" id="ARBA00002663"/>
    </source>
</evidence>
<dbReference type="EMBL" id="FUWW01000011">
    <property type="protein sequence ID" value="SJZ62531.1"/>
    <property type="molecule type" value="Genomic_DNA"/>
</dbReference>
<dbReference type="Pfam" id="PF00825">
    <property type="entry name" value="Ribonuclease_P"/>
    <property type="match status" value="1"/>
</dbReference>
<dbReference type="PANTHER" id="PTHR33992">
    <property type="entry name" value="RIBONUCLEASE P PROTEIN COMPONENT"/>
    <property type="match status" value="1"/>
</dbReference>
<keyword evidence="3 7" id="KW-0540">Nuclease</keyword>
<reference evidence="10" key="1">
    <citation type="submission" date="2017-02" db="EMBL/GenBank/DDBJ databases">
        <authorList>
            <person name="Varghese N."/>
            <person name="Submissions S."/>
        </authorList>
    </citation>
    <scope>NUCLEOTIDE SEQUENCE [LARGE SCALE GENOMIC DNA]</scope>
    <source>
        <strain evidence="10">ATCC 51222</strain>
    </source>
</reference>
<comment type="subunit">
    <text evidence="7">Consists of a catalytic RNA component (M1 or rnpB) and a protein subunit.</text>
</comment>
<evidence type="ECO:0000256" key="6">
    <source>
        <dbReference type="ARBA" id="ARBA00022884"/>
    </source>
</evidence>
<dbReference type="OrthoDB" id="9810867at2"/>
<sequence length="114" mass="13072">MKGQTLKENKDFRRLYYRGKSEASSALVTYGMKSRRGGVRYGITTSKKIGGAVQRNRARRVIRVAFRNIEPLIEGSWDFVFVARTRTTECKEDVVERAMLKHMQAIGAVKNEED</sequence>
<protein>
    <recommendedName>
        <fullName evidence="7 8">Ribonuclease P protein component</fullName>
        <shortName evidence="7">RNase P protein</shortName>
        <shortName evidence="7">RNaseP protein</shortName>
        <ecNumber evidence="7 8">3.1.26.5</ecNumber>
    </recommendedName>
    <alternativeName>
        <fullName evidence="7">Protein C5</fullName>
    </alternativeName>
</protein>
<organism evidence="9 10">
    <name type="scientific">Eubacterium coprostanoligenes</name>
    <dbReference type="NCBI Taxonomy" id="290054"/>
    <lineage>
        <taxon>Bacteria</taxon>
        <taxon>Bacillati</taxon>
        <taxon>Bacillota</taxon>
        <taxon>Clostridia</taxon>
        <taxon>Eubacteriales</taxon>
        <taxon>Eubacteriaceae</taxon>
        <taxon>Eubacterium</taxon>
    </lineage>
</organism>
<evidence type="ECO:0000256" key="5">
    <source>
        <dbReference type="ARBA" id="ARBA00022801"/>
    </source>
</evidence>
<evidence type="ECO:0000256" key="3">
    <source>
        <dbReference type="ARBA" id="ARBA00022722"/>
    </source>
</evidence>
<evidence type="ECO:0000256" key="8">
    <source>
        <dbReference type="NCBIfam" id="TIGR00188"/>
    </source>
</evidence>
<dbReference type="GO" id="GO:0001682">
    <property type="term" value="P:tRNA 5'-leader removal"/>
    <property type="evidence" value="ECO:0007669"/>
    <property type="project" value="UniProtKB-UniRule"/>
</dbReference>
<dbReference type="NCBIfam" id="TIGR00188">
    <property type="entry name" value="rnpA"/>
    <property type="match status" value="1"/>
</dbReference>
<keyword evidence="6 7" id="KW-0694">RNA-binding</keyword>
<dbReference type="HAMAP" id="MF_00227">
    <property type="entry name" value="RNase_P"/>
    <property type="match status" value="1"/>
</dbReference>
<comment type="function">
    <text evidence="1 7">RNaseP catalyzes the removal of the 5'-leader sequence from pre-tRNA to produce the mature 5'-terminus. It can also cleave other RNA substrates such as 4.5S RNA. The protein component plays an auxiliary but essential role in vivo by binding to the 5'-leader sequence and broadening the substrate specificity of the ribozyme.</text>
</comment>
<comment type="similarity">
    <text evidence="7">Belongs to the RnpA family.</text>
</comment>
<dbReference type="InterPro" id="IPR020539">
    <property type="entry name" value="RNase_P_CS"/>
</dbReference>
<evidence type="ECO:0000313" key="9">
    <source>
        <dbReference type="EMBL" id="SJZ62531.1"/>
    </source>
</evidence>
<dbReference type="PROSITE" id="PS00648">
    <property type="entry name" value="RIBONUCLEASE_P"/>
    <property type="match status" value="1"/>
</dbReference>
<dbReference type="InterPro" id="IPR020568">
    <property type="entry name" value="Ribosomal_Su5_D2-typ_SF"/>
</dbReference>
<accession>A0A1T4M6K5</accession>
<keyword evidence="10" id="KW-1185">Reference proteome</keyword>
<comment type="catalytic activity">
    <reaction evidence="7">
        <text>Endonucleolytic cleavage of RNA, removing 5'-extranucleotides from tRNA precursor.</text>
        <dbReference type="EC" id="3.1.26.5"/>
    </reaction>
</comment>
<dbReference type="STRING" id="290054.SAMN02745114_01151"/>
<keyword evidence="4 7" id="KW-0255">Endonuclease</keyword>
<keyword evidence="5 7" id="KW-0378">Hydrolase</keyword>
<dbReference type="AlphaFoldDB" id="A0A1T4M6K5"/>
<dbReference type="GO" id="GO:0042781">
    <property type="term" value="F:3'-tRNA processing endoribonuclease activity"/>
    <property type="evidence" value="ECO:0007669"/>
    <property type="project" value="TreeGrafter"/>
</dbReference>
<dbReference type="GO" id="GO:0000049">
    <property type="term" value="F:tRNA binding"/>
    <property type="evidence" value="ECO:0007669"/>
    <property type="project" value="UniProtKB-UniRule"/>
</dbReference>
<dbReference type="Gene3D" id="3.30.230.10">
    <property type="match status" value="1"/>
</dbReference>
<name>A0A1T4M6K5_9FIRM</name>
<keyword evidence="2 7" id="KW-0819">tRNA processing</keyword>
<dbReference type="RefSeq" id="WP_078768628.1">
    <property type="nucleotide sequence ID" value="NZ_FUWW01000011.1"/>
</dbReference>
<evidence type="ECO:0000256" key="2">
    <source>
        <dbReference type="ARBA" id="ARBA00022694"/>
    </source>
</evidence>
<gene>
    <name evidence="7" type="primary">rnpA</name>
    <name evidence="9" type="ORF">SAMN02745114_01151</name>
</gene>
<proteinExistence type="inferred from homology"/>
<dbReference type="GO" id="GO:0030677">
    <property type="term" value="C:ribonuclease P complex"/>
    <property type="evidence" value="ECO:0007669"/>
    <property type="project" value="TreeGrafter"/>
</dbReference>
<dbReference type="InterPro" id="IPR000100">
    <property type="entry name" value="RNase_P"/>
</dbReference>
<dbReference type="InterPro" id="IPR014721">
    <property type="entry name" value="Ribsml_uS5_D2-typ_fold_subgr"/>
</dbReference>
<dbReference type="SUPFAM" id="SSF54211">
    <property type="entry name" value="Ribosomal protein S5 domain 2-like"/>
    <property type="match status" value="1"/>
</dbReference>
<dbReference type="Proteomes" id="UP000190657">
    <property type="component" value="Unassembled WGS sequence"/>
</dbReference>
<evidence type="ECO:0000313" key="10">
    <source>
        <dbReference type="Proteomes" id="UP000190657"/>
    </source>
</evidence>
<dbReference type="EC" id="3.1.26.5" evidence="7 8"/>
<evidence type="ECO:0000256" key="7">
    <source>
        <dbReference type="HAMAP-Rule" id="MF_00227"/>
    </source>
</evidence>
<dbReference type="PANTHER" id="PTHR33992:SF1">
    <property type="entry name" value="RIBONUCLEASE P PROTEIN COMPONENT"/>
    <property type="match status" value="1"/>
</dbReference>
<dbReference type="GO" id="GO:0004526">
    <property type="term" value="F:ribonuclease P activity"/>
    <property type="evidence" value="ECO:0007669"/>
    <property type="project" value="UniProtKB-UniRule"/>
</dbReference>
<evidence type="ECO:0000256" key="4">
    <source>
        <dbReference type="ARBA" id="ARBA00022759"/>
    </source>
</evidence>